<name>A0ACC2QQX5_9NEOP</name>
<evidence type="ECO:0000313" key="2">
    <source>
        <dbReference type="Proteomes" id="UP001231649"/>
    </source>
</evidence>
<dbReference type="Proteomes" id="UP001231649">
    <property type="component" value="Chromosome 14"/>
</dbReference>
<proteinExistence type="predicted"/>
<keyword evidence="2" id="KW-1185">Reference proteome</keyword>
<evidence type="ECO:0000313" key="1">
    <source>
        <dbReference type="EMBL" id="KAJ8723225.1"/>
    </source>
</evidence>
<accession>A0ACC2QQX5</accession>
<comment type="caution">
    <text evidence="1">The sequence shown here is derived from an EMBL/GenBank/DDBJ whole genome shotgun (WGS) entry which is preliminary data.</text>
</comment>
<protein>
    <submittedName>
        <fullName evidence="1">Uncharacterized protein</fullName>
    </submittedName>
</protein>
<dbReference type="EMBL" id="CM056790">
    <property type="protein sequence ID" value="KAJ8723225.1"/>
    <property type="molecule type" value="Genomic_DNA"/>
</dbReference>
<gene>
    <name evidence="1" type="ORF">PYW08_003137</name>
</gene>
<sequence>MLLLKIFAVAVIGIQYALCLRKVYCDADDEACLSIAAQERVFPKLLPGMPGVDSSEPLHLARLKIELPNLKFLLLNATVTGVKDCKIKFLKNPSETEFQYQPCCPQLIIESEYEVEGKVDAVPVKGKGTFKITYENINVNITGKQKKVEFADCKQHIQILNYTTQFELKGRYTYDYKNLVFGDSARVKCSPTMRSRYYDRFEEITRTPIMEAFINKFMENVRDFHIAVPVEELYYKYV</sequence>
<reference evidence="1" key="1">
    <citation type="submission" date="2023-03" db="EMBL/GenBank/DDBJ databases">
        <title>Chromosome-level genomes of two armyworms, Mythimna separata and Mythimna loreyi, provide insights into the biosynthesis and reception of sex pheromones.</title>
        <authorList>
            <person name="Zhao H."/>
        </authorList>
    </citation>
    <scope>NUCLEOTIDE SEQUENCE</scope>
    <source>
        <strain evidence="1">BeijingLab</strain>
    </source>
</reference>
<organism evidence="1 2">
    <name type="scientific">Mythimna loreyi</name>
    <dbReference type="NCBI Taxonomy" id="667449"/>
    <lineage>
        <taxon>Eukaryota</taxon>
        <taxon>Metazoa</taxon>
        <taxon>Ecdysozoa</taxon>
        <taxon>Arthropoda</taxon>
        <taxon>Hexapoda</taxon>
        <taxon>Insecta</taxon>
        <taxon>Pterygota</taxon>
        <taxon>Neoptera</taxon>
        <taxon>Endopterygota</taxon>
        <taxon>Lepidoptera</taxon>
        <taxon>Glossata</taxon>
        <taxon>Ditrysia</taxon>
        <taxon>Noctuoidea</taxon>
        <taxon>Noctuidae</taxon>
        <taxon>Noctuinae</taxon>
        <taxon>Hadenini</taxon>
        <taxon>Mythimna</taxon>
    </lineage>
</organism>